<organism evidence="2">
    <name type="scientific">marine sediment metagenome</name>
    <dbReference type="NCBI Taxonomy" id="412755"/>
    <lineage>
        <taxon>unclassified sequences</taxon>
        <taxon>metagenomes</taxon>
        <taxon>ecological metagenomes</taxon>
    </lineage>
</organism>
<protein>
    <submittedName>
        <fullName evidence="2">Uncharacterized protein</fullName>
    </submittedName>
</protein>
<sequence length="287" mass="30806">VTHPFGPDIEPSGDAQTVARLFTGARRFLAIGQASIANSLLGQARFLIENSPEIQLQKELDKPISDDLASELGVPIGTTLRTVAGQLPRSPEEKAEESAAASARGRGRVAGEEQLSFVTEASGIIGILLAEVIKDEGIVGIRGTLRRIGQTGQEVLSDLGLDGLLNTARQLAFEQSDASLDEIEGWFDSPTLSALKTIENSVGLILARIRQPEGRLQVALIELSIEDVKLTGLTGSKQVVNRLNFILGILDRRAQTIRGRFNLEEDVSPEGNIPEFVIEGGDLRPAN</sequence>
<proteinExistence type="predicted"/>
<dbReference type="AlphaFoldDB" id="A0A0F8ZXE9"/>
<accession>A0A0F8ZXE9</accession>
<evidence type="ECO:0000313" key="2">
    <source>
        <dbReference type="EMBL" id="KKK71124.1"/>
    </source>
</evidence>
<dbReference type="EMBL" id="LAZR01057876">
    <property type="protein sequence ID" value="KKK71124.1"/>
    <property type="molecule type" value="Genomic_DNA"/>
</dbReference>
<evidence type="ECO:0000256" key="1">
    <source>
        <dbReference type="SAM" id="MobiDB-lite"/>
    </source>
</evidence>
<feature type="non-terminal residue" evidence="2">
    <location>
        <position position="1"/>
    </location>
</feature>
<reference evidence="2" key="1">
    <citation type="journal article" date="2015" name="Nature">
        <title>Complex archaea that bridge the gap between prokaryotes and eukaryotes.</title>
        <authorList>
            <person name="Spang A."/>
            <person name="Saw J.H."/>
            <person name="Jorgensen S.L."/>
            <person name="Zaremba-Niedzwiedzka K."/>
            <person name="Martijn J."/>
            <person name="Lind A.E."/>
            <person name="van Eijk R."/>
            <person name="Schleper C."/>
            <person name="Guy L."/>
            <person name="Ettema T.J."/>
        </authorList>
    </citation>
    <scope>NUCLEOTIDE SEQUENCE</scope>
</reference>
<feature type="region of interest" description="Disordered" evidence="1">
    <location>
        <begin position="85"/>
        <end position="106"/>
    </location>
</feature>
<gene>
    <name evidence="2" type="ORF">LCGC14_2917110</name>
</gene>
<comment type="caution">
    <text evidence="2">The sequence shown here is derived from an EMBL/GenBank/DDBJ whole genome shotgun (WGS) entry which is preliminary data.</text>
</comment>
<name>A0A0F8ZXE9_9ZZZZ</name>